<organism evidence="2 3">
    <name type="scientific">Schizopora paradoxa</name>
    <dbReference type="NCBI Taxonomy" id="27342"/>
    <lineage>
        <taxon>Eukaryota</taxon>
        <taxon>Fungi</taxon>
        <taxon>Dikarya</taxon>
        <taxon>Basidiomycota</taxon>
        <taxon>Agaricomycotina</taxon>
        <taxon>Agaricomycetes</taxon>
        <taxon>Hymenochaetales</taxon>
        <taxon>Schizoporaceae</taxon>
        <taxon>Schizopora</taxon>
    </lineage>
</organism>
<name>A0A0H2RYU5_9AGAM</name>
<evidence type="ECO:0000313" key="2">
    <source>
        <dbReference type="EMBL" id="KLO14688.1"/>
    </source>
</evidence>
<evidence type="ECO:0000313" key="3">
    <source>
        <dbReference type="Proteomes" id="UP000053477"/>
    </source>
</evidence>
<feature type="signal peptide" evidence="1">
    <location>
        <begin position="1"/>
        <end position="21"/>
    </location>
</feature>
<feature type="chain" id="PRO_5005202238" description="Hydrophobin" evidence="1">
    <location>
        <begin position="22"/>
        <end position="120"/>
    </location>
</feature>
<sequence length="120" mass="12403">MLFSFLATATAFFALGMPVLASGVEKRQTTGIVCPATDLIRCCRILSTASSIGPLLTSSDIPAPSGDTIIGVDCFPFPITTAQSAIIGRCTPVCCPIEYALDDGTGATACFPIIDPIEKA</sequence>
<gene>
    <name evidence="2" type="ORF">SCHPADRAFT_939359</name>
</gene>
<accession>A0A0H2RYU5</accession>
<proteinExistence type="predicted"/>
<reference evidence="2 3" key="1">
    <citation type="submission" date="2015-04" db="EMBL/GenBank/DDBJ databases">
        <title>Complete genome sequence of Schizopora paradoxa KUC8140, a cosmopolitan wood degrader in East Asia.</title>
        <authorList>
            <consortium name="DOE Joint Genome Institute"/>
            <person name="Min B."/>
            <person name="Park H."/>
            <person name="Jang Y."/>
            <person name="Kim J.-J."/>
            <person name="Kim K.H."/>
            <person name="Pangilinan J."/>
            <person name="Lipzen A."/>
            <person name="Riley R."/>
            <person name="Grigoriev I.V."/>
            <person name="Spatafora J.W."/>
            <person name="Choi I.-G."/>
        </authorList>
    </citation>
    <scope>NUCLEOTIDE SEQUENCE [LARGE SCALE GENOMIC DNA]</scope>
    <source>
        <strain evidence="2 3">KUC8140</strain>
    </source>
</reference>
<keyword evidence="3" id="KW-1185">Reference proteome</keyword>
<keyword evidence="1" id="KW-0732">Signal</keyword>
<protein>
    <recommendedName>
        <fullName evidence="4">Hydrophobin</fullName>
    </recommendedName>
</protein>
<dbReference type="InParanoid" id="A0A0H2RYU5"/>
<dbReference type="Proteomes" id="UP000053477">
    <property type="component" value="Unassembled WGS sequence"/>
</dbReference>
<dbReference type="AlphaFoldDB" id="A0A0H2RYU5"/>
<dbReference type="EMBL" id="KQ085940">
    <property type="protein sequence ID" value="KLO14688.1"/>
    <property type="molecule type" value="Genomic_DNA"/>
</dbReference>
<evidence type="ECO:0000256" key="1">
    <source>
        <dbReference type="SAM" id="SignalP"/>
    </source>
</evidence>
<evidence type="ECO:0008006" key="4">
    <source>
        <dbReference type="Google" id="ProtNLM"/>
    </source>
</evidence>